<evidence type="ECO:0000259" key="8">
    <source>
        <dbReference type="PROSITE" id="PS50158"/>
    </source>
</evidence>
<keyword evidence="6" id="KW-0695">RNA-directed DNA polymerase</keyword>
<evidence type="ECO:0000256" key="6">
    <source>
        <dbReference type="ARBA" id="ARBA00022918"/>
    </source>
</evidence>
<keyword evidence="1" id="KW-0808">Transferase</keyword>
<dbReference type="PROSITE" id="PS50158">
    <property type="entry name" value="ZF_CCHC"/>
    <property type="match status" value="1"/>
</dbReference>
<evidence type="ECO:0000256" key="4">
    <source>
        <dbReference type="ARBA" id="ARBA00022759"/>
    </source>
</evidence>
<sequence>MFFSEKLNGAQLNYPTYDKELHALVRALKVWQHYLWPKEFDIHTDHESLKHLKGQTKLNKRNAKWVEFIETFPYVIHYKKGKDNMVADALSRRYALFSSLSAKVLGFKHMIELYKVEKSEFYDVYAQCLEGKNVQDYIVFDGMLFRKGKLCIPKCFIRELLVKEAHGGGLMGHFGEFKTYSMLCEHFYWLKMRKDVNKVCKQCFKCKEAKSKTQPHGLYTPLDVPNEPWVDISMDFVLGLPKTRRHHDSIFVVVDRFSKMAHFIPCNKTDDATNIANLFFREVSWEETLPFVEFAYNRAIHSTTHCSPFEVVYGFNPSTPLDLSPLPPNMFTSDAASFRAEYIKTLHKEIKERIEKKNQNLVTRKNQGRKELIFKPGDWVWVHLRKERFPDQRKSKLQQRGDGPFQVLEWINNNAYKLDLRGNEDLDLRKNPSKEREDDVDSINNLLHVPERPITKRKAKKIQEDLGETIIDSKFDLRVIHPLTKLLVGIIRPTTHADALCLALDLSLHERADPSKAADRGLALGQKRKHRQELAAVGRTLRELPIFPSSKRVHGGRCFTDSGVCFRCRQPGHTADACPPKLIEATPHQPPAFQQGRVFATTR</sequence>
<organism evidence="9 10">
    <name type="scientific">Cucumis melo var. makuwa</name>
    <name type="common">Oriental melon</name>
    <dbReference type="NCBI Taxonomy" id="1194695"/>
    <lineage>
        <taxon>Eukaryota</taxon>
        <taxon>Viridiplantae</taxon>
        <taxon>Streptophyta</taxon>
        <taxon>Embryophyta</taxon>
        <taxon>Tracheophyta</taxon>
        <taxon>Spermatophyta</taxon>
        <taxon>Magnoliopsida</taxon>
        <taxon>eudicotyledons</taxon>
        <taxon>Gunneridae</taxon>
        <taxon>Pentapetalae</taxon>
        <taxon>rosids</taxon>
        <taxon>fabids</taxon>
        <taxon>Cucurbitales</taxon>
        <taxon>Cucurbitaceae</taxon>
        <taxon>Benincaseae</taxon>
        <taxon>Cucumis</taxon>
    </lineage>
</organism>
<dbReference type="OrthoDB" id="407598at2759"/>
<dbReference type="InterPro" id="IPR041588">
    <property type="entry name" value="Integrase_H2C2"/>
</dbReference>
<dbReference type="InterPro" id="IPR041373">
    <property type="entry name" value="RT_RNaseH"/>
</dbReference>
<evidence type="ECO:0000313" key="9">
    <source>
        <dbReference type="EMBL" id="KAA0057111.1"/>
    </source>
</evidence>
<evidence type="ECO:0000256" key="3">
    <source>
        <dbReference type="ARBA" id="ARBA00022722"/>
    </source>
</evidence>
<dbReference type="PANTHER" id="PTHR35046">
    <property type="entry name" value="ZINC KNUCKLE (CCHC-TYPE) FAMILY PROTEIN"/>
    <property type="match status" value="1"/>
</dbReference>
<gene>
    <name evidence="9" type="ORF">E6C27_scaffold153G00030</name>
</gene>
<evidence type="ECO:0000256" key="2">
    <source>
        <dbReference type="ARBA" id="ARBA00022695"/>
    </source>
</evidence>
<protein>
    <submittedName>
        <fullName evidence="9">Transposon Ty3-I Gag-Pol polyprotein</fullName>
    </submittedName>
</protein>
<dbReference type="Gene3D" id="3.30.420.10">
    <property type="entry name" value="Ribonuclease H-like superfamily/Ribonuclease H"/>
    <property type="match status" value="2"/>
</dbReference>
<keyword evidence="3" id="KW-0540">Nuclease</keyword>
<dbReference type="GO" id="GO:0003964">
    <property type="term" value="F:RNA-directed DNA polymerase activity"/>
    <property type="evidence" value="ECO:0007669"/>
    <property type="project" value="UniProtKB-KW"/>
</dbReference>
<dbReference type="InterPro" id="IPR012337">
    <property type="entry name" value="RNaseH-like_sf"/>
</dbReference>
<evidence type="ECO:0000256" key="1">
    <source>
        <dbReference type="ARBA" id="ARBA00022679"/>
    </source>
</evidence>
<keyword evidence="7" id="KW-0479">Metal-binding</keyword>
<dbReference type="Pfam" id="PF17917">
    <property type="entry name" value="RT_RNaseH"/>
    <property type="match status" value="1"/>
</dbReference>
<accession>A0A5A7UUD2</accession>
<dbReference type="GO" id="GO:0004519">
    <property type="term" value="F:endonuclease activity"/>
    <property type="evidence" value="ECO:0007669"/>
    <property type="project" value="UniProtKB-KW"/>
</dbReference>
<keyword evidence="7" id="KW-0862">Zinc</keyword>
<dbReference type="SUPFAM" id="SSF53098">
    <property type="entry name" value="Ribonuclease H-like"/>
    <property type="match status" value="1"/>
</dbReference>
<dbReference type="PANTHER" id="PTHR35046:SF9">
    <property type="entry name" value="RNA-DIRECTED DNA POLYMERASE"/>
    <property type="match status" value="1"/>
</dbReference>
<dbReference type="GO" id="GO:0008270">
    <property type="term" value="F:zinc ion binding"/>
    <property type="evidence" value="ECO:0007669"/>
    <property type="project" value="UniProtKB-KW"/>
</dbReference>
<evidence type="ECO:0000313" key="10">
    <source>
        <dbReference type="Proteomes" id="UP000321393"/>
    </source>
</evidence>
<dbReference type="InterPro" id="IPR043502">
    <property type="entry name" value="DNA/RNA_pol_sf"/>
</dbReference>
<dbReference type="GO" id="GO:0016787">
    <property type="term" value="F:hydrolase activity"/>
    <property type="evidence" value="ECO:0007669"/>
    <property type="project" value="UniProtKB-KW"/>
</dbReference>
<dbReference type="Gene3D" id="1.10.340.70">
    <property type="match status" value="1"/>
</dbReference>
<keyword evidence="2" id="KW-0548">Nucleotidyltransferase</keyword>
<dbReference type="InterPro" id="IPR001878">
    <property type="entry name" value="Znf_CCHC"/>
</dbReference>
<dbReference type="Pfam" id="PF17921">
    <property type="entry name" value="Integrase_H2C2"/>
    <property type="match status" value="1"/>
</dbReference>
<dbReference type="AlphaFoldDB" id="A0A5A7UUD2"/>
<reference evidence="9 10" key="1">
    <citation type="submission" date="2019-08" db="EMBL/GenBank/DDBJ databases">
        <title>Draft genome sequences of two oriental melons (Cucumis melo L. var makuwa).</title>
        <authorList>
            <person name="Kwon S.-Y."/>
        </authorList>
    </citation>
    <scope>NUCLEOTIDE SEQUENCE [LARGE SCALE GENOMIC DNA]</scope>
    <source>
        <strain evidence="10">cv. SW 3</strain>
        <tissue evidence="9">Leaf</tissue>
    </source>
</reference>
<dbReference type="Pfam" id="PF24626">
    <property type="entry name" value="SH3_Tf2-1"/>
    <property type="match status" value="1"/>
</dbReference>
<dbReference type="SUPFAM" id="SSF56672">
    <property type="entry name" value="DNA/RNA polymerases"/>
    <property type="match status" value="1"/>
</dbReference>
<dbReference type="Proteomes" id="UP000321393">
    <property type="component" value="Unassembled WGS sequence"/>
</dbReference>
<dbReference type="GO" id="GO:0003676">
    <property type="term" value="F:nucleic acid binding"/>
    <property type="evidence" value="ECO:0007669"/>
    <property type="project" value="InterPro"/>
</dbReference>
<keyword evidence="7" id="KW-0863">Zinc-finger</keyword>
<dbReference type="InterPro" id="IPR036397">
    <property type="entry name" value="RNaseH_sf"/>
</dbReference>
<feature type="domain" description="CCHC-type" evidence="8">
    <location>
        <begin position="565"/>
        <end position="579"/>
    </location>
</feature>
<dbReference type="EMBL" id="SSTE01007267">
    <property type="protein sequence ID" value="KAA0057111.1"/>
    <property type="molecule type" value="Genomic_DNA"/>
</dbReference>
<name>A0A5A7UUD2_CUCMM</name>
<evidence type="ECO:0000256" key="7">
    <source>
        <dbReference type="PROSITE-ProRule" id="PRU00047"/>
    </source>
</evidence>
<proteinExistence type="predicted"/>
<dbReference type="InterPro" id="IPR036875">
    <property type="entry name" value="Znf_CCHC_sf"/>
</dbReference>
<comment type="caution">
    <text evidence="9">The sequence shown here is derived from an EMBL/GenBank/DDBJ whole genome shotgun (WGS) entry which is preliminary data.</text>
</comment>
<keyword evidence="5" id="KW-0378">Hydrolase</keyword>
<dbReference type="InterPro" id="IPR056924">
    <property type="entry name" value="SH3_Tf2-1"/>
</dbReference>
<dbReference type="SUPFAM" id="SSF57756">
    <property type="entry name" value="Retrovirus zinc finger-like domains"/>
    <property type="match status" value="1"/>
</dbReference>
<dbReference type="FunFam" id="1.10.340.70:FF:000001">
    <property type="entry name" value="Retrovirus-related Pol polyprotein from transposon gypsy-like Protein"/>
    <property type="match status" value="1"/>
</dbReference>
<dbReference type="CDD" id="cd09274">
    <property type="entry name" value="RNase_HI_RT_Ty3"/>
    <property type="match status" value="1"/>
</dbReference>
<keyword evidence="4" id="KW-0255">Endonuclease</keyword>
<evidence type="ECO:0000256" key="5">
    <source>
        <dbReference type="ARBA" id="ARBA00022801"/>
    </source>
</evidence>